<dbReference type="Proteomes" id="UP001348805">
    <property type="component" value="Segment"/>
</dbReference>
<dbReference type="InterPro" id="IPR032675">
    <property type="entry name" value="LRR_dom_sf"/>
</dbReference>
<evidence type="ECO:0000313" key="2">
    <source>
        <dbReference type="Proteomes" id="UP001348805"/>
    </source>
</evidence>
<accession>A0ABZ0Z3Q9</accession>
<evidence type="ECO:0008006" key="3">
    <source>
        <dbReference type="Google" id="ProtNLM"/>
    </source>
</evidence>
<dbReference type="SUPFAM" id="SSF52058">
    <property type="entry name" value="L domain-like"/>
    <property type="match status" value="1"/>
</dbReference>
<evidence type="ECO:0000313" key="1">
    <source>
        <dbReference type="EMBL" id="WQJ51660.1"/>
    </source>
</evidence>
<dbReference type="EMBL" id="OR769219">
    <property type="protein sequence ID" value="WQJ51660.1"/>
    <property type="molecule type" value="Genomic_DNA"/>
</dbReference>
<dbReference type="Gene3D" id="3.80.10.10">
    <property type="entry name" value="Ribonuclease Inhibitor"/>
    <property type="match status" value="1"/>
</dbReference>
<protein>
    <recommendedName>
        <fullName evidence="3">Leucine rich repeat protein</fullName>
    </recommendedName>
</protein>
<reference evidence="1 2" key="1">
    <citation type="submission" date="2023-11" db="EMBL/GenBank/DDBJ databases">
        <authorList>
            <person name="Cook R."/>
            <person name="Crisci M."/>
            <person name="Pye H."/>
            <person name="Adriaenssens E."/>
            <person name="Santini J."/>
        </authorList>
    </citation>
    <scope>NUCLEOTIDE SEQUENCE [LARGE SCALE GENOMIC DNA]</scope>
    <source>
        <strain evidence="1">Lak_Megaphage_RVC_AP3_GC26</strain>
    </source>
</reference>
<keyword evidence="2" id="KW-1185">Reference proteome</keyword>
<sequence length="346" mass="39297">MNKLIKQLLENLFDDYDDIIQNDNDDIGDDLIAKKLKEEELQKVKEWFCNNISTNKYKVFLNNIDKYVTFEYIDGILYCNLEFIDSITKFKSPIPDYVKINKIKGNITFKSSYNLPKEIEGTMCIKSNETKITGPFPQKIKVLCINCPKLKSLKGLNDSCVSIGKLYIDNSLNLQDLTGLPDSVNYLQLTYCNFPNLKGCPKQLNVLNIQECNKLENLIGCPETIEKIDLLNLENFSSLEGCPKQLDELSICGCEKLKSLKYISSLIGKGGLGVSQSGLVDLSNGPKEIEGNYYCNNNPNLKCLNAQDTVMTGHETVFHCYNNDSLKRLKELPKMKYKDIKIKTDL</sequence>
<organism evidence="1 2">
    <name type="scientific">phage Lak_Megaphage_RVC_AP3_GC26</name>
    <dbReference type="NCBI Taxonomy" id="3109225"/>
    <lineage>
        <taxon>Viruses</taxon>
        <taxon>Duplodnaviria</taxon>
        <taxon>Heunggongvirae</taxon>
        <taxon>Uroviricota</taxon>
        <taxon>Caudoviricetes</taxon>
        <taxon>Caudoviricetes code 15 clade</taxon>
    </lineage>
</organism>
<proteinExistence type="predicted"/>
<name>A0ABZ0Z3Q9_9CAUD</name>